<evidence type="ECO:0000256" key="5">
    <source>
        <dbReference type="ARBA" id="ARBA00011823"/>
    </source>
</evidence>
<evidence type="ECO:0000256" key="9">
    <source>
        <dbReference type="PIRSR" id="PIRSR036684-1"/>
    </source>
</evidence>
<dbReference type="InterPro" id="IPR012301">
    <property type="entry name" value="Malic_N_dom"/>
</dbReference>
<dbReference type="Pfam" id="PF00390">
    <property type="entry name" value="malic"/>
    <property type="match status" value="1"/>
</dbReference>
<dbReference type="SMART" id="SM00919">
    <property type="entry name" value="Malic_M"/>
    <property type="match status" value="1"/>
</dbReference>
<dbReference type="PANTHER" id="PTHR43237">
    <property type="entry name" value="NADP-DEPENDENT MALIC ENZYME"/>
    <property type="match status" value="1"/>
</dbReference>
<dbReference type="SMART" id="SM01274">
    <property type="entry name" value="malic"/>
    <property type="match status" value="1"/>
</dbReference>
<keyword evidence="7" id="KW-0560">Oxidoreductase</keyword>
<dbReference type="InterPro" id="IPR042112">
    <property type="entry name" value="P_AcTrfase_dom2"/>
</dbReference>
<protein>
    <submittedName>
        <fullName evidence="14">NADP-dependent malic enzyme</fullName>
    </submittedName>
</protein>
<accession>A0A2W7CWC6</accession>
<dbReference type="Gene3D" id="3.40.50.10380">
    <property type="entry name" value="Malic enzyme, N-terminal domain"/>
    <property type="match status" value="1"/>
</dbReference>
<dbReference type="GO" id="GO:0051287">
    <property type="term" value="F:NAD binding"/>
    <property type="evidence" value="ECO:0007669"/>
    <property type="project" value="InterPro"/>
</dbReference>
<feature type="domain" description="Malic enzyme NAD-binding" evidence="12">
    <location>
        <begin position="171"/>
        <end position="408"/>
    </location>
</feature>
<evidence type="ECO:0000256" key="4">
    <source>
        <dbReference type="ARBA" id="ARBA00008756"/>
    </source>
</evidence>
<dbReference type="InterPro" id="IPR037062">
    <property type="entry name" value="Malic_N_dom_sf"/>
</dbReference>
<dbReference type="CDD" id="cd05311">
    <property type="entry name" value="NAD_bind_2_malic_enz"/>
    <property type="match status" value="1"/>
</dbReference>
<dbReference type="GO" id="GO:0006108">
    <property type="term" value="P:malate metabolic process"/>
    <property type="evidence" value="ECO:0007669"/>
    <property type="project" value="InterPro"/>
</dbReference>
<comment type="subunit">
    <text evidence="5">Homooctamer.</text>
</comment>
<dbReference type="OrthoDB" id="9805787at2"/>
<feature type="binding site" evidence="11">
    <location>
        <position position="295"/>
    </location>
    <ligand>
        <name>a divalent metal cation</name>
        <dbReference type="ChEBI" id="CHEBI:60240"/>
    </ligand>
</feature>
<dbReference type="GO" id="GO:0016746">
    <property type="term" value="F:acyltransferase activity"/>
    <property type="evidence" value="ECO:0007669"/>
    <property type="project" value="InterPro"/>
</dbReference>
<evidence type="ECO:0000259" key="12">
    <source>
        <dbReference type="SMART" id="SM00919"/>
    </source>
</evidence>
<evidence type="ECO:0000256" key="1">
    <source>
        <dbReference type="ARBA" id="ARBA00001936"/>
    </source>
</evidence>
<dbReference type="InterPro" id="IPR015884">
    <property type="entry name" value="Malic_enzyme_CS"/>
</dbReference>
<comment type="similarity">
    <text evidence="3">In the N-terminal section; belongs to the malic enzymes family.</text>
</comment>
<feature type="active site" description="Proton acceptor" evidence="9">
    <location>
        <position position="102"/>
    </location>
</feature>
<proteinExistence type="inferred from homology"/>
<keyword evidence="15" id="KW-1185">Reference proteome</keyword>
<dbReference type="InterPro" id="IPR002505">
    <property type="entry name" value="PTA_PTB"/>
</dbReference>
<sequence length="759" mass="82264">MARKTENTGPSVSAQEALEFHAMGRPGKLEVVATKPMATQRDLSLAYSPGVAVPVLAIAEDPSRAFDYTTRGNMVAVISNGTAILGLGNLGALASKPVMEGKAVLFKRFADVDSIDLEVDTEDADEFINCVRFLGPSFGGINLEDIKAPECFIIEQRLRELMDIPVFHDDQHGTAIISAAGLINALEITGRDMKTTKMVCNGAGAAGIACIELMKAMGFAPDNITLCDTKGVVFQGRTEGMNQWKSAHAVKTEARSLAEALDGADVFLGLSAKGALTTAMVQSMAKNPIIFAMANPDPEITPEEVAEIRTDAIMATGRSDYPNQVNNVLGFPYIFRGALDVRATTINDDMKIAAARALADLARKDVPDDVAAAYQGNRPKFGPNYIIPVPFDPRLISAIPIAVAKAAMDSGVARKPILDLDRYAQELSARRDPIASTLQRIYDRVRRQPKRIVFAEGEEEQVMRAAVSYVNQRLGTAILLGRDDVIKENAKHAGIDLNKQGIEIINARLSRRNGIYTDYLYERMQRKGFLFRDCQRLINNDRNHFAACMVALGDADGIVTGVTRNYSTALDDIRRVIDAKPGHRVIGVSIVLARGRTVLVADTAVHDMPNAEQIADIAEEAAGFARRMGYEPRLAMLAYSTFGHPQGERSERVQEAVRILDKRRVDFEYDGEMAADVALNARAMAQYPFIRLTGPANVLIMPAFHSASISTKMLQELGGSTVIGPLLVGLNKPVQIVSLNAKDSDIVNMAAIAAYTAGA</sequence>
<evidence type="ECO:0000256" key="8">
    <source>
        <dbReference type="ARBA" id="ARBA00023268"/>
    </source>
</evidence>
<reference evidence="15" key="1">
    <citation type="submission" date="2017-03" db="EMBL/GenBank/DDBJ databases">
        <authorList>
            <person name="Safronova V.I."/>
            <person name="Sazanova A.L."/>
            <person name="Chirak E.R."/>
        </authorList>
    </citation>
    <scope>NUCLEOTIDE SEQUENCE [LARGE SCALE GENOMIC DNA]</scope>
    <source>
        <strain evidence="15">Ach-343</strain>
    </source>
</reference>
<dbReference type="RefSeq" id="WP_111545402.1">
    <property type="nucleotide sequence ID" value="NZ_JBHLYT010000005.1"/>
</dbReference>
<dbReference type="InterPro" id="IPR046346">
    <property type="entry name" value="Aminoacid_DH-like_N_sf"/>
</dbReference>
<dbReference type="SUPFAM" id="SSF53659">
    <property type="entry name" value="Isocitrate/Isopropylmalate dehydrogenase-like"/>
    <property type="match status" value="1"/>
</dbReference>
<dbReference type="GO" id="GO:0046872">
    <property type="term" value="F:metal ion binding"/>
    <property type="evidence" value="ECO:0007669"/>
    <property type="project" value="UniProtKB-KW"/>
</dbReference>
<keyword evidence="11" id="KW-0521">NADP</keyword>
<comment type="similarity">
    <text evidence="4">In the C-terminal section; belongs to the phosphate acetyltransferase and butyryltransferase family.</text>
</comment>
<dbReference type="Pfam" id="PF03949">
    <property type="entry name" value="Malic_M"/>
    <property type="match status" value="1"/>
</dbReference>
<feature type="domain" description="Malic enzyme N-terminal" evidence="13">
    <location>
        <begin position="26"/>
        <end position="159"/>
    </location>
</feature>
<feature type="binding site" evidence="10">
    <location>
        <position position="144"/>
    </location>
    <ligand>
        <name>a divalent metal cation</name>
        <dbReference type="ChEBI" id="CHEBI:60240"/>
    </ligand>
</feature>
<dbReference type="InterPro" id="IPR051674">
    <property type="entry name" value="Malate_Decarboxylase"/>
</dbReference>
<keyword evidence="8" id="KW-0511">Multifunctional enzyme</keyword>
<dbReference type="Proteomes" id="UP000248616">
    <property type="component" value="Unassembled WGS sequence"/>
</dbReference>
<dbReference type="InterPro" id="IPR045213">
    <property type="entry name" value="Malic_NAD-bd_bact_type"/>
</dbReference>
<dbReference type="InterPro" id="IPR036291">
    <property type="entry name" value="NAD(P)-bd_dom_sf"/>
</dbReference>
<dbReference type="PROSITE" id="PS00331">
    <property type="entry name" value="MALIC_ENZYMES"/>
    <property type="match status" value="1"/>
</dbReference>
<dbReference type="PIRSF" id="PIRSF036684">
    <property type="entry name" value="ME_PTA"/>
    <property type="match status" value="1"/>
</dbReference>
<comment type="cofactor">
    <cofactor evidence="1">
        <name>Mn(2+)</name>
        <dbReference type="ChEBI" id="CHEBI:29035"/>
    </cofactor>
</comment>
<organism evidence="14 15">
    <name type="scientific">Mesorhizobium kowhaii</name>
    <dbReference type="NCBI Taxonomy" id="1300272"/>
    <lineage>
        <taxon>Bacteria</taxon>
        <taxon>Pseudomonadati</taxon>
        <taxon>Pseudomonadota</taxon>
        <taxon>Alphaproteobacteria</taxon>
        <taxon>Hyphomicrobiales</taxon>
        <taxon>Phyllobacteriaceae</taxon>
        <taxon>Mesorhizobium</taxon>
    </lineage>
</organism>
<feature type="binding site" evidence="11">
    <location>
        <position position="170"/>
    </location>
    <ligand>
        <name>a divalent metal cation</name>
        <dbReference type="ChEBI" id="CHEBI:60240"/>
    </ligand>
</feature>
<dbReference type="FunFam" id="3.40.50.10380:FF:000003">
    <property type="entry name" value="NADP-dependent malic enzyme"/>
    <property type="match status" value="1"/>
</dbReference>
<dbReference type="Pfam" id="PF01515">
    <property type="entry name" value="PTA_PTB"/>
    <property type="match status" value="1"/>
</dbReference>
<dbReference type="Gene3D" id="3.40.50.10750">
    <property type="entry name" value="Isocitrate/Isopropylmalate dehydrogenase-like"/>
    <property type="match status" value="1"/>
</dbReference>
<name>A0A2W7CWC6_9HYPH</name>
<evidence type="ECO:0000256" key="11">
    <source>
        <dbReference type="PIRSR" id="PIRSR036684-3"/>
    </source>
</evidence>
<evidence type="ECO:0000256" key="6">
    <source>
        <dbReference type="ARBA" id="ARBA00022723"/>
    </source>
</evidence>
<dbReference type="EMBL" id="MZXV01000032">
    <property type="protein sequence ID" value="PZV38069.1"/>
    <property type="molecule type" value="Genomic_DNA"/>
</dbReference>
<comment type="cofactor">
    <cofactor evidence="2">
        <name>Mg(2+)</name>
        <dbReference type="ChEBI" id="CHEBI:18420"/>
    </cofactor>
</comment>
<feature type="binding site" evidence="10">
    <location>
        <position position="145"/>
    </location>
    <ligand>
        <name>a divalent metal cation</name>
        <dbReference type="ChEBI" id="CHEBI:60240"/>
    </ligand>
</feature>
<dbReference type="GO" id="GO:0004470">
    <property type="term" value="F:malic enzyme activity"/>
    <property type="evidence" value="ECO:0007669"/>
    <property type="project" value="InterPro"/>
</dbReference>
<evidence type="ECO:0000313" key="14">
    <source>
        <dbReference type="EMBL" id="PZV38069.1"/>
    </source>
</evidence>
<dbReference type="InterPro" id="IPR042113">
    <property type="entry name" value="P_AcTrfase_dom1"/>
</dbReference>
<dbReference type="Gene3D" id="3.40.50.720">
    <property type="entry name" value="NAD(P)-binding Rossmann-like Domain"/>
    <property type="match status" value="1"/>
</dbReference>
<evidence type="ECO:0000256" key="2">
    <source>
        <dbReference type="ARBA" id="ARBA00001946"/>
    </source>
</evidence>
<dbReference type="Gene3D" id="3.40.50.10950">
    <property type="match status" value="1"/>
</dbReference>
<dbReference type="InterPro" id="IPR012302">
    <property type="entry name" value="Malic_NAD-bd"/>
</dbReference>
<dbReference type="AlphaFoldDB" id="A0A2W7CWC6"/>
<feature type="binding site" evidence="11">
    <location>
        <begin position="84"/>
        <end position="91"/>
    </location>
    <ligand>
        <name>NADP(+)</name>
        <dbReference type="ChEBI" id="CHEBI:58349"/>
    </ligand>
</feature>
<dbReference type="InterPro" id="IPR012188">
    <property type="entry name" value="ME_PTA"/>
</dbReference>
<keyword evidence="6 10" id="KW-0479">Metal-binding</keyword>
<evidence type="ECO:0000256" key="3">
    <source>
        <dbReference type="ARBA" id="ARBA00007686"/>
    </source>
</evidence>
<gene>
    <name evidence="14" type="ORF">B5V02_14265</name>
</gene>
<dbReference type="GO" id="GO:0016616">
    <property type="term" value="F:oxidoreductase activity, acting on the CH-OH group of donors, NAD or NADP as acceptor"/>
    <property type="evidence" value="ECO:0007669"/>
    <property type="project" value="InterPro"/>
</dbReference>
<dbReference type="FunFam" id="3.40.50.720:FF:000095">
    <property type="entry name" value="NADP-dependent malic enzyme"/>
    <property type="match status" value="1"/>
</dbReference>
<evidence type="ECO:0000256" key="7">
    <source>
        <dbReference type="ARBA" id="ARBA00023002"/>
    </source>
</evidence>
<evidence type="ECO:0000259" key="13">
    <source>
        <dbReference type="SMART" id="SM01274"/>
    </source>
</evidence>
<evidence type="ECO:0000313" key="15">
    <source>
        <dbReference type="Proteomes" id="UP000248616"/>
    </source>
</evidence>
<dbReference type="PANTHER" id="PTHR43237:SF4">
    <property type="entry name" value="NADP-DEPENDENT MALIC ENZYME"/>
    <property type="match status" value="1"/>
</dbReference>
<dbReference type="SUPFAM" id="SSF51735">
    <property type="entry name" value="NAD(P)-binding Rossmann-fold domains"/>
    <property type="match status" value="1"/>
</dbReference>
<comment type="caution">
    <text evidence="14">The sequence shown here is derived from an EMBL/GenBank/DDBJ whole genome shotgun (WGS) entry which is preliminary data.</text>
</comment>
<dbReference type="SUPFAM" id="SSF53223">
    <property type="entry name" value="Aminoacid dehydrogenase-like, N-terminal domain"/>
    <property type="match status" value="1"/>
</dbReference>
<evidence type="ECO:0000256" key="10">
    <source>
        <dbReference type="PIRSR" id="PIRSR036684-2"/>
    </source>
</evidence>